<proteinExistence type="predicted"/>
<sequence>MMTMRKTPEAGGFEGLNDHIHSNADSIPYVLPMTAGYLLECAYGPYRLTVSRRTEETARMMALFAYASHIRALPLVFSAWTASTADCVMVQAVSLLLPSGVLTIGTVPNLSKTRCVPVSANAVDQGIATLLDTQLMPSRARMDAGYVRQRIARSADMNRSRILEAGERGGAIIRALGALAGVPWPQAAARLIEGGVL</sequence>
<name>A0A6N2S4G1_BIFLN</name>
<evidence type="ECO:0000313" key="1">
    <source>
        <dbReference type="EMBL" id="VYS87131.1"/>
    </source>
</evidence>
<dbReference type="AlphaFoldDB" id="A0A6N2S4G1"/>
<protein>
    <submittedName>
        <fullName evidence="1">Uncharacterized protein</fullName>
    </submittedName>
</protein>
<accession>A0A6N2S4G1</accession>
<organism evidence="1">
    <name type="scientific">Bifidobacterium longum</name>
    <dbReference type="NCBI Taxonomy" id="216816"/>
    <lineage>
        <taxon>Bacteria</taxon>
        <taxon>Bacillati</taxon>
        <taxon>Actinomycetota</taxon>
        <taxon>Actinomycetes</taxon>
        <taxon>Bifidobacteriales</taxon>
        <taxon>Bifidobacteriaceae</taxon>
        <taxon>Bifidobacterium</taxon>
    </lineage>
</organism>
<gene>
    <name evidence="1" type="ORF">BLLFYP82_00120</name>
</gene>
<reference evidence="1" key="1">
    <citation type="submission" date="2019-11" db="EMBL/GenBank/DDBJ databases">
        <authorList>
            <person name="Feng L."/>
        </authorList>
    </citation>
    <scope>NUCLEOTIDE SEQUENCE</scope>
    <source>
        <strain evidence="1">BlongumLFYP82</strain>
    </source>
</reference>
<dbReference type="EMBL" id="CACRSV010000012">
    <property type="protein sequence ID" value="VYS87131.1"/>
    <property type="molecule type" value="Genomic_DNA"/>
</dbReference>